<proteinExistence type="predicted"/>
<reference evidence="2 3" key="1">
    <citation type="submission" date="2024-05" db="EMBL/GenBank/DDBJ databases">
        <title>Genome sequencing and assembly of Indian major carp, Cirrhinus mrigala (Hamilton, 1822).</title>
        <authorList>
            <person name="Mohindra V."/>
            <person name="Chowdhury L.M."/>
            <person name="Lal K."/>
            <person name="Jena J.K."/>
        </authorList>
    </citation>
    <scope>NUCLEOTIDE SEQUENCE [LARGE SCALE GENOMIC DNA]</scope>
    <source>
        <strain evidence="2">CM1030</strain>
        <tissue evidence="2">Blood</tissue>
    </source>
</reference>
<dbReference type="AlphaFoldDB" id="A0ABD0MZB7"/>
<dbReference type="Proteomes" id="UP001529510">
    <property type="component" value="Unassembled WGS sequence"/>
</dbReference>
<accession>A0ABD0MZB7</accession>
<gene>
    <name evidence="2" type="ORF">M9458_049560</name>
</gene>
<protein>
    <recommendedName>
        <fullName evidence="1">Gamma-tubulin complex component 6 N-terminal domain-containing protein</fullName>
    </recommendedName>
</protein>
<dbReference type="InterPro" id="IPR045818">
    <property type="entry name" value="GCP6_N"/>
</dbReference>
<dbReference type="EMBL" id="JAMKFB020000025">
    <property type="protein sequence ID" value="KAL0155297.1"/>
    <property type="molecule type" value="Genomic_DNA"/>
</dbReference>
<organism evidence="2 3">
    <name type="scientific">Cirrhinus mrigala</name>
    <name type="common">Mrigala</name>
    <dbReference type="NCBI Taxonomy" id="683832"/>
    <lineage>
        <taxon>Eukaryota</taxon>
        <taxon>Metazoa</taxon>
        <taxon>Chordata</taxon>
        <taxon>Craniata</taxon>
        <taxon>Vertebrata</taxon>
        <taxon>Euteleostomi</taxon>
        <taxon>Actinopterygii</taxon>
        <taxon>Neopterygii</taxon>
        <taxon>Teleostei</taxon>
        <taxon>Ostariophysi</taxon>
        <taxon>Cypriniformes</taxon>
        <taxon>Cyprinidae</taxon>
        <taxon>Labeoninae</taxon>
        <taxon>Labeonini</taxon>
        <taxon>Cirrhinus</taxon>
    </lineage>
</organism>
<evidence type="ECO:0000259" key="1">
    <source>
        <dbReference type="Pfam" id="PF19340"/>
    </source>
</evidence>
<dbReference type="Pfam" id="PF19340">
    <property type="entry name" value="GCP6_N"/>
    <property type="match status" value="1"/>
</dbReference>
<evidence type="ECO:0000313" key="3">
    <source>
        <dbReference type="Proteomes" id="UP001529510"/>
    </source>
</evidence>
<evidence type="ECO:0000313" key="2">
    <source>
        <dbReference type="EMBL" id="KAL0155297.1"/>
    </source>
</evidence>
<feature type="non-terminal residue" evidence="2">
    <location>
        <position position="1"/>
    </location>
</feature>
<feature type="domain" description="Gamma-tubulin complex component 6 N-terminal" evidence="1">
    <location>
        <begin position="1"/>
        <end position="43"/>
    </location>
</feature>
<sequence length="72" mass="8041">PPGQKEPPYLTEAGREAFDQLYRLWEGEMRNIMSTQTPSPLLPLPLDCQSQLVKDVLNVLIGVSSATFPLNE</sequence>
<keyword evidence="3" id="KW-1185">Reference proteome</keyword>
<name>A0ABD0MZB7_CIRMR</name>
<feature type="non-terminal residue" evidence="2">
    <location>
        <position position="72"/>
    </location>
</feature>
<comment type="caution">
    <text evidence="2">The sequence shown here is derived from an EMBL/GenBank/DDBJ whole genome shotgun (WGS) entry which is preliminary data.</text>
</comment>